<dbReference type="InterPro" id="IPR035169">
    <property type="entry name" value="DUF5318"/>
</dbReference>
<sequence>MLHYRNHVSHQLARAVRLRHLAAGVIHRRDVCDADAVLVSAATFHGDSAGRPCPVCEGDGLRVVRWIYGDTLGRRNGTARREEEIELILTELAGVAIPRGKDGVVAVHEVEVCPDCRWNHLLVTSEAYVNDR</sequence>
<evidence type="ECO:0000313" key="2">
    <source>
        <dbReference type="Proteomes" id="UP000035548"/>
    </source>
</evidence>
<dbReference type="EMBL" id="CP011546">
    <property type="protein sequence ID" value="AKK12136.1"/>
    <property type="molecule type" value="Genomic_DNA"/>
</dbReference>
<dbReference type="STRING" id="1072256.CUTER_10875"/>
<dbReference type="OrthoDB" id="3531406at2"/>
<keyword evidence="2" id="KW-1185">Reference proteome</keyword>
<protein>
    <recommendedName>
        <fullName evidence="3">DUF5318 family protein</fullName>
    </recommendedName>
</protein>
<reference evidence="2" key="2">
    <citation type="submission" date="2015-05" db="EMBL/GenBank/DDBJ databases">
        <title>Complete genome sequence of Corynebacterium uterequi DSM 45634, isolated from the uterus of a maiden mare.</title>
        <authorList>
            <person name="Ruckert C."/>
            <person name="Albersmeier A."/>
            <person name="Winkler A."/>
            <person name="Tauch A."/>
        </authorList>
    </citation>
    <scope>NUCLEOTIDE SEQUENCE [LARGE SCALE GENOMIC DNA]</scope>
    <source>
        <strain evidence="2">DSM 45634</strain>
    </source>
</reference>
<gene>
    <name evidence="1" type="ORF">CUTER_10875</name>
</gene>
<reference evidence="1 2" key="1">
    <citation type="journal article" date="2015" name="Genome Announc.">
        <title>Virulence Factor Genes Detected in the Complete Genome Sequence of Corynebacterium uterequi DSM 45634, Isolated from the Uterus of a Maiden Mare.</title>
        <authorList>
            <person name="Ruckert C."/>
            <person name="Kriete M."/>
            <person name="Jaenicke S."/>
            <person name="Winkler A."/>
            <person name="Tauch A."/>
        </authorList>
    </citation>
    <scope>NUCLEOTIDE SEQUENCE [LARGE SCALE GENOMIC DNA]</scope>
    <source>
        <strain evidence="1 2">DSM 45634</strain>
    </source>
</reference>
<proteinExistence type="predicted"/>
<dbReference type="KEGG" id="cut:CUTER_10875"/>
<dbReference type="AlphaFoldDB" id="A0A0G3HFP7"/>
<dbReference type="RefSeq" id="WP_047260400.1">
    <property type="nucleotide sequence ID" value="NZ_CP011546.1"/>
</dbReference>
<dbReference type="Pfam" id="PF17249">
    <property type="entry name" value="DUF5318"/>
    <property type="match status" value="1"/>
</dbReference>
<evidence type="ECO:0008006" key="3">
    <source>
        <dbReference type="Google" id="ProtNLM"/>
    </source>
</evidence>
<dbReference type="PATRIC" id="fig|1072256.5.peg.2139"/>
<organism evidence="1 2">
    <name type="scientific">Corynebacterium uterequi</name>
    <dbReference type="NCBI Taxonomy" id="1072256"/>
    <lineage>
        <taxon>Bacteria</taxon>
        <taxon>Bacillati</taxon>
        <taxon>Actinomycetota</taxon>
        <taxon>Actinomycetes</taxon>
        <taxon>Mycobacteriales</taxon>
        <taxon>Corynebacteriaceae</taxon>
        <taxon>Corynebacterium</taxon>
    </lineage>
</organism>
<accession>A0A0G3HFP7</accession>
<evidence type="ECO:0000313" key="1">
    <source>
        <dbReference type="EMBL" id="AKK12136.1"/>
    </source>
</evidence>
<name>A0A0G3HFP7_9CORY</name>
<dbReference type="Proteomes" id="UP000035548">
    <property type="component" value="Chromosome"/>
</dbReference>